<evidence type="ECO:0000256" key="2">
    <source>
        <dbReference type="ARBA" id="ARBA00023002"/>
    </source>
</evidence>
<keyword evidence="3" id="KW-0223">Dioxygenase</keyword>
<dbReference type="EMBL" id="VLTJ01000024">
    <property type="protein sequence ID" value="TSH94519.1"/>
    <property type="molecule type" value="Genomic_DNA"/>
</dbReference>
<keyword evidence="2" id="KW-0560">Oxidoreductase</keyword>
<dbReference type="Proteomes" id="UP000318405">
    <property type="component" value="Unassembled WGS sequence"/>
</dbReference>
<dbReference type="Pfam" id="PF00866">
    <property type="entry name" value="Ring_hydroxyl_B"/>
    <property type="match status" value="1"/>
</dbReference>
<sequence length="209" mass="23865">MERLLPRHVQGSAQQDRRTATAHLLAPLEAAHDRRQRRPTPGTLIMTSALALPGRIEAEDYLFHEADLIDTWALDDWAGLFTEDGEYFVPALDDPDGEPGRSLFFVYDNRHRLAERAKRLLKPAAHAEFPRSKIQHLIGNVRVVPSDLGDARFLCNFIVYRSRNDHTEVFPGRAVHDVVRADGQWKIRRKRAVVATDTLRDQGRLSFIL</sequence>
<dbReference type="OrthoDB" id="7062869at2"/>
<dbReference type="GO" id="GO:0051213">
    <property type="term" value="F:dioxygenase activity"/>
    <property type="evidence" value="ECO:0007669"/>
    <property type="project" value="UniProtKB-KW"/>
</dbReference>
<protein>
    <submittedName>
        <fullName evidence="3">Aromatic-ring-hydroxylating dioxygenase subunit beta</fullName>
    </submittedName>
</protein>
<organism evidence="3 4">
    <name type="scientific">Verticiella sediminum</name>
    <dbReference type="NCBI Taxonomy" id="1247510"/>
    <lineage>
        <taxon>Bacteria</taxon>
        <taxon>Pseudomonadati</taxon>
        <taxon>Pseudomonadota</taxon>
        <taxon>Betaproteobacteria</taxon>
        <taxon>Burkholderiales</taxon>
        <taxon>Alcaligenaceae</taxon>
        <taxon>Verticiella</taxon>
    </lineage>
</organism>
<dbReference type="SUPFAM" id="SSF54427">
    <property type="entry name" value="NTF2-like"/>
    <property type="match status" value="1"/>
</dbReference>
<evidence type="ECO:0000313" key="3">
    <source>
        <dbReference type="EMBL" id="TSH94519.1"/>
    </source>
</evidence>
<dbReference type="AlphaFoldDB" id="A0A556ANR3"/>
<dbReference type="InterPro" id="IPR000391">
    <property type="entry name" value="Rng_hydr_dOase-bsu"/>
</dbReference>
<name>A0A556ANR3_9BURK</name>
<comment type="caution">
    <text evidence="3">The sequence shown here is derived from an EMBL/GenBank/DDBJ whole genome shotgun (WGS) entry which is preliminary data.</text>
</comment>
<reference evidence="3 4" key="1">
    <citation type="submission" date="2019-07" db="EMBL/GenBank/DDBJ databases">
        <title>Qingshengfaniella alkalisoli gen. nov., sp. nov., isolated from saline soil.</title>
        <authorList>
            <person name="Xu L."/>
            <person name="Huang X.-X."/>
            <person name="Sun J.-Q."/>
        </authorList>
    </citation>
    <scope>NUCLEOTIDE SEQUENCE [LARGE SCALE GENOMIC DNA]</scope>
    <source>
        <strain evidence="3 4">DSM 27279</strain>
    </source>
</reference>
<comment type="similarity">
    <text evidence="1">Belongs to the bacterial ring-hydroxylating dioxygenase beta subunit family.</text>
</comment>
<dbReference type="PANTHER" id="PTHR41534:SF2">
    <property type="entry name" value="3-PHENYLPROPIONATE_CINNAMIC ACID DIOXYGENASE SUBUNIT BETA"/>
    <property type="match status" value="1"/>
</dbReference>
<dbReference type="CDD" id="cd00667">
    <property type="entry name" value="ring_hydroxylating_dioxygenases_beta"/>
    <property type="match status" value="1"/>
</dbReference>
<dbReference type="GO" id="GO:0019380">
    <property type="term" value="P:3-phenylpropionate catabolic process"/>
    <property type="evidence" value="ECO:0007669"/>
    <property type="project" value="TreeGrafter"/>
</dbReference>
<accession>A0A556ANR3</accession>
<gene>
    <name evidence="3" type="ORF">FOZ76_12405</name>
</gene>
<dbReference type="Gene3D" id="3.10.450.50">
    <property type="match status" value="1"/>
</dbReference>
<dbReference type="PANTHER" id="PTHR41534">
    <property type="entry name" value="BLR3401 PROTEIN"/>
    <property type="match status" value="1"/>
</dbReference>
<evidence type="ECO:0000313" key="4">
    <source>
        <dbReference type="Proteomes" id="UP000318405"/>
    </source>
</evidence>
<proteinExistence type="inferred from homology"/>
<evidence type="ECO:0000256" key="1">
    <source>
        <dbReference type="ARBA" id="ARBA00009570"/>
    </source>
</evidence>
<keyword evidence="4" id="KW-1185">Reference proteome</keyword>
<dbReference type="InterPro" id="IPR032710">
    <property type="entry name" value="NTF2-like_dom_sf"/>
</dbReference>